<dbReference type="InterPro" id="IPR006172">
    <property type="entry name" value="DNA-dir_DNA_pol_B"/>
</dbReference>
<dbReference type="GO" id="GO:0006261">
    <property type="term" value="P:DNA-templated DNA replication"/>
    <property type="evidence" value="ECO:0007669"/>
    <property type="project" value="TreeGrafter"/>
</dbReference>
<name>A0A094WBX9_9BACT</name>
<proteinExistence type="inferred from homology"/>
<dbReference type="SUPFAM" id="SSF53098">
    <property type="entry name" value="Ribonuclease H-like"/>
    <property type="match status" value="1"/>
</dbReference>
<dbReference type="SUPFAM" id="SSF56672">
    <property type="entry name" value="DNA/RNA polymerases"/>
    <property type="match status" value="1"/>
</dbReference>
<evidence type="ECO:0000256" key="6">
    <source>
        <dbReference type="ARBA" id="ARBA00023125"/>
    </source>
</evidence>
<comment type="catalytic activity">
    <reaction evidence="7">
        <text>DNA(n) + a 2'-deoxyribonucleoside 5'-triphosphate = DNA(n+1) + diphosphate</text>
        <dbReference type="Rhea" id="RHEA:22508"/>
        <dbReference type="Rhea" id="RHEA-COMP:17339"/>
        <dbReference type="Rhea" id="RHEA-COMP:17340"/>
        <dbReference type="ChEBI" id="CHEBI:33019"/>
        <dbReference type="ChEBI" id="CHEBI:61560"/>
        <dbReference type="ChEBI" id="CHEBI:173112"/>
        <dbReference type="EC" id="2.7.7.7"/>
    </reaction>
</comment>
<dbReference type="RefSeq" id="WP_023525702.1">
    <property type="nucleotide sequence ID" value="NZ_JPGK01000008.1"/>
</dbReference>
<dbReference type="AlphaFoldDB" id="A0A094WBX9"/>
<dbReference type="InterPro" id="IPR023211">
    <property type="entry name" value="DNA_pol_palm_dom_sf"/>
</dbReference>
<dbReference type="Gene3D" id="3.30.420.10">
    <property type="entry name" value="Ribonuclease H-like superfamily/Ribonuclease H"/>
    <property type="match status" value="1"/>
</dbReference>
<evidence type="ECO:0000313" key="10">
    <source>
        <dbReference type="Proteomes" id="UP000029452"/>
    </source>
</evidence>
<sequence>MHSNSVSGDLKGWLLDAEPSSGGMTVWIKTEDGRNCPVLFPFSPRFCLSGSPEIVEGALRILERANILFSHQTVEKREFMSGEPRIVREIAIADPMTFSVAVRLLTKRCASLSFYDCDIPLPQRFFYETGLFPLAFVALSVDTGGRVRESACLDSPWSTDYRLPELRIVTLFPEEERGHPRHGLPPALAIGTSDGIRVLNGEEPVLLLETLNNRIRQDDPDLLLTSWGDDWIFPGLYALSARTGIPLELSRTAVTKKSSRKARTWFSYGKVHFRPGACLLSGRWHIDRTTSFILKEAGLDGLFEQARLTRIPVQDMARTSTGTGITSLQLALAVRKKILIPWRKNEPESFGTALELLETDKGGMVFLPPPGFHESVAELDFASMYPSLMVRFNISPETVGCSCCPGSRAPGTRHTICTRRSGFIPEVLAPLLEKRQTYKDRLANRSVPDKKTDPDNLRQKALKWLLVVSFGYLGYKNARFGRIEAHECVTAYGREVLLKAKEMAEDRGFRVLHGIVDSLWLQKQGMTQDVCEELAREIGKETGIPLNLEGIYRWIGFFSSRTSPSIAVPNRFLGVFETGEIKVRGLEIRRKDAPPFVRKVQQRMLDILAQAENMEEYRRLIPKARNVVEEALEVLSEGRVPLSQLVFRKTLSRSPAEFERATITAIVSRELLGRGVRLAAGETVHYVLTDVRNRDPAERARAWPVHTPDVTYDRKKYRELILRAAEPLLNPREGSP</sequence>
<dbReference type="InterPro" id="IPR042087">
    <property type="entry name" value="DNA_pol_B_thumb"/>
</dbReference>
<accession>A0A094WBX9</accession>
<gene>
    <name evidence="9" type="ORF">LptCag_1867</name>
</gene>
<keyword evidence="6" id="KW-0238">DNA-binding</keyword>
<dbReference type="InterPro" id="IPR043502">
    <property type="entry name" value="DNA/RNA_pol_sf"/>
</dbReference>
<dbReference type="Gene3D" id="3.90.1600.10">
    <property type="entry name" value="Palm domain of DNA polymerase"/>
    <property type="match status" value="1"/>
</dbReference>
<dbReference type="InterPro" id="IPR036397">
    <property type="entry name" value="RNaseH_sf"/>
</dbReference>
<comment type="similarity">
    <text evidence="1">Belongs to the DNA polymerase type-B family.</text>
</comment>
<dbReference type="EC" id="2.7.7.7" evidence="2"/>
<evidence type="ECO:0000313" key="9">
    <source>
        <dbReference type="EMBL" id="KGA93172.1"/>
    </source>
</evidence>
<dbReference type="InterPro" id="IPR006134">
    <property type="entry name" value="DNA-dir_DNA_pol_B_multi_dom"/>
</dbReference>
<evidence type="ECO:0000256" key="5">
    <source>
        <dbReference type="ARBA" id="ARBA00022932"/>
    </source>
</evidence>
<dbReference type="InterPro" id="IPR050240">
    <property type="entry name" value="DNA_pol_type-B"/>
</dbReference>
<keyword evidence="5" id="KW-0239">DNA-directed DNA polymerase</keyword>
<dbReference type="GO" id="GO:0003677">
    <property type="term" value="F:DNA binding"/>
    <property type="evidence" value="ECO:0007669"/>
    <property type="project" value="UniProtKB-KW"/>
</dbReference>
<feature type="domain" description="DNA-directed DNA polymerase family B multifunctional" evidence="8">
    <location>
        <begin position="323"/>
        <end position="703"/>
    </location>
</feature>
<reference evidence="9 10" key="1">
    <citation type="submission" date="2014-06" db="EMBL/GenBank/DDBJ databases">
        <title>Draft genome sequence of iron oxidizing acidophile Leptospirillum ferriphilum DSM14647.</title>
        <authorList>
            <person name="Cardenas J.P."/>
            <person name="Lazcano M."/>
            <person name="Ossandon F.J."/>
            <person name="Corbett M."/>
            <person name="Holmes D.S."/>
            <person name="Watkin E."/>
        </authorList>
    </citation>
    <scope>NUCLEOTIDE SEQUENCE [LARGE SCALE GENOMIC DNA]</scope>
    <source>
        <strain evidence="9 10">DSM 14647</strain>
    </source>
</reference>
<dbReference type="Proteomes" id="UP000029452">
    <property type="component" value="Unassembled WGS sequence"/>
</dbReference>
<keyword evidence="3 9" id="KW-0808">Transferase</keyword>
<dbReference type="Gene3D" id="1.10.287.690">
    <property type="entry name" value="Helix hairpin bin"/>
    <property type="match status" value="1"/>
</dbReference>
<evidence type="ECO:0000256" key="4">
    <source>
        <dbReference type="ARBA" id="ARBA00022695"/>
    </source>
</evidence>
<dbReference type="EMBL" id="JPGK01000008">
    <property type="protein sequence ID" value="KGA93172.1"/>
    <property type="molecule type" value="Genomic_DNA"/>
</dbReference>
<evidence type="ECO:0000256" key="1">
    <source>
        <dbReference type="ARBA" id="ARBA00005755"/>
    </source>
</evidence>
<dbReference type="CDD" id="cd05531">
    <property type="entry name" value="POLBc_B2"/>
    <property type="match status" value="1"/>
</dbReference>
<comment type="caution">
    <text evidence="9">The sequence shown here is derived from an EMBL/GenBank/DDBJ whole genome shotgun (WGS) entry which is preliminary data.</text>
</comment>
<protein>
    <recommendedName>
        <fullName evidence="2">DNA-directed DNA polymerase</fullName>
        <ecNumber evidence="2">2.7.7.7</ecNumber>
    </recommendedName>
</protein>
<dbReference type="InterPro" id="IPR012337">
    <property type="entry name" value="RNaseH-like_sf"/>
</dbReference>
<evidence type="ECO:0000256" key="7">
    <source>
        <dbReference type="ARBA" id="ARBA00049244"/>
    </source>
</evidence>
<dbReference type="Pfam" id="PF00136">
    <property type="entry name" value="DNA_pol_B"/>
    <property type="match status" value="1"/>
</dbReference>
<dbReference type="Gene3D" id="3.30.342.10">
    <property type="entry name" value="DNA Polymerase, chain B, domain 1"/>
    <property type="match status" value="1"/>
</dbReference>
<dbReference type="GO" id="GO:0003887">
    <property type="term" value="F:DNA-directed DNA polymerase activity"/>
    <property type="evidence" value="ECO:0007669"/>
    <property type="project" value="UniProtKB-KW"/>
</dbReference>
<keyword evidence="4 9" id="KW-0548">Nucleotidyltransferase</keyword>
<evidence type="ECO:0000259" key="8">
    <source>
        <dbReference type="Pfam" id="PF00136"/>
    </source>
</evidence>
<dbReference type="PANTHER" id="PTHR10322">
    <property type="entry name" value="DNA POLYMERASE CATALYTIC SUBUNIT"/>
    <property type="match status" value="1"/>
</dbReference>
<dbReference type="GO" id="GO:0000166">
    <property type="term" value="F:nucleotide binding"/>
    <property type="evidence" value="ECO:0007669"/>
    <property type="project" value="InterPro"/>
</dbReference>
<dbReference type="OrthoDB" id="139066at2"/>
<dbReference type="Gene3D" id="1.10.132.60">
    <property type="entry name" value="DNA polymerase family B, C-terminal domain"/>
    <property type="match status" value="1"/>
</dbReference>
<dbReference type="PATRIC" id="fig|178606.4.peg.2121"/>
<dbReference type="SMART" id="SM00486">
    <property type="entry name" value="POLBc"/>
    <property type="match status" value="1"/>
</dbReference>
<organism evidence="9 10">
    <name type="scientific">Leptospirillum ferriphilum</name>
    <dbReference type="NCBI Taxonomy" id="178606"/>
    <lineage>
        <taxon>Bacteria</taxon>
        <taxon>Pseudomonadati</taxon>
        <taxon>Nitrospirota</taxon>
        <taxon>Nitrospiria</taxon>
        <taxon>Nitrospirales</taxon>
        <taxon>Nitrospiraceae</taxon>
        <taxon>Leptospirillum</taxon>
    </lineage>
</organism>
<evidence type="ECO:0000256" key="3">
    <source>
        <dbReference type="ARBA" id="ARBA00022679"/>
    </source>
</evidence>
<evidence type="ECO:0000256" key="2">
    <source>
        <dbReference type="ARBA" id="ARBA00012417"/>
    </source>
</evidence>
<dbReference type="PANTHER" id="PTHR10322:SF23">
    <property type="entry name" value="DNA POLYMERASE DELTA CATALYTIC SUBUNIT"/>
    <property type="match status" value="1"/>
</dbReference>